<reference evidence="2" key="1">
    <citation type="journal article" date="2019" name="Int. J. Syst. Evol. Microbiol.">
        <title>The Global Catalogue of Microorganisms (GCM) 10K type strain sequencing project: providing services to taxonomists for standard genome sequencing and annotation.</title>
        <authorList>
            <consortium name="The Broad Institute Genomics Platform"/>
            <consortium name="The Broad Institute Genome Sequencing Center for Infectious Disease"/>
            <person name="Wu L."/>
            <person name="Ma J."/>
        </authorList>
    </citation>
    <scope>NUCLEOTIDE SEQUENCE [LARGE SCALE GENOMIC DNA]</scope>
    <source>
        <strain evidence="2">CCUG 60523</strain>
    </source>
</reference>
<comment type="caution">
    <text evidence="1">The sequence shown here is derived from an EMBL/GenBank/DDBJ whole genome shotgun (WGS) entry which is preliminary data.</text>
</comment>
<keyword evidence="2" id="KW-1185">Reference proteome</keyword>
<protein>
    <submittedName>
        <fullName evidence="1">Uncharacterized protein</fullName>
    </submittedName>
</protein>
<evidence type="ECO:0000313" key="2">
    <source>
        <dbReference type="Proteomes" id="UP001595805"/>
    </source>
</evidence>
<sequence length="140" mass="16827">MNFKENMSPRIWNTPEEFRGWIDEIEALYGKLPENSNPNFLLSFVKDQQELDHFFGQMLPFLNSDEVFWLAYPKKSSKKYKTDINRDHGWGELAKEDFEGVRMVSLNEDWSALRFRKVKFIKNMIRKFSLKDQIKPKKDK</sequence>
<dbReference type="RefSeq" id="WP_377902361.1">
    <property type="nucleotide sequence ID" value="NZ_JBHRZS010000002.1"/>
</dbReference>
<dbReference type="EMBL" id="JBHRZS010000002">
    <property type="protein sequence ID" value="MFC3878675.1"/>
    <property type="molecule type" value="Genomic_DNA"/>
</dbReference>
<gene>
    <name evidence="1" type="ORF">ACFOSV_00720</name>
</gene>
<name>A0ABV8ALS3_9BACT</name>
<evidence type="ECO:0000313" key="1">
    <source>
        <dbReference type="EMBL" id="MFC3878675.1"/>
    </source>
</evidence>
<proteinExistence type="predicted"/>
<accession>A0ABV8ALS3</accession>
<organism evidence="1 2">
    <name type="scientific">Algoriphagus namhaensis</name>
    <dbReference type="NCBI Taxonomy" id="915353"/>
    <lineage>
        <taxon>Bacteria</taxon>
        <taxon>Pseudomonadati</taxon>
        <taxon>Bacteroidota</taxon>
        <taxon>Cytophagia</taxon>
        <taxon>Cytophagales</taxon>
        <taxon>Cyclobacteriaceae</taxon>
        <taxon>Algoriphagus</taxon>
    </lineage>
</organism>
<dbReference type="Proteomes" id="UP001595805">
    <property type="component" value="Unassembled WGS sequence"/>
</dbReference>